<protein>
    <submittedName>
        <fullName evidence="1">Uncharacterized protein</fullName>
    </submittedName>
</protein>
<reference evidence="1" key="1">
    <citation type="submission" date="2020-05" db="EMBL/GenBank/DDBJ databases">
        <title>Large-scale comparative analyses of tick genomes elucidate their genetic diversity and vector capacities.</title>
        <authorList>
            <person name="Jia N."/>
            <person name="Wang J."/>
            <person name="Shi W."/>
            <person name="Du L."/>
            <person name="Sun Y."/>
            <person name="Zhan W."/>
            <person name="Jiang J."/>
            <person name="Wang Q."/>
            <person name="Zhang B."/>
            <person name="Ji P."/>
            <person name="Sakyi L.B."/>
            <person name="Cui X."/>
            <person name="Yuan T."/>
            <person name="Jiang B."/>
            <person name="Yang W."/>
            <person name="Lam T.T.-Y."/>
            <person name="Chang Q."/>
            <person name="Ding S."/>
            <person name="Wang X."/>
            <person name="Zhu J."/>
            <person name="Ruan X."/>
            <person name="Zhao L."/>
            <person name="Wei J."/>
            <person name="Que T."/>
            <person name="Du C."/>
            <person name="Cheng J."/>
            <person name="Dai P."/>
            <person name="Han X."/>
            <person name="Huang E."/>
            <person name="Gao Y."/>
            <person name="Liu J."/>
            <person name="Shao H."/>
            <person name="Ye R."/>
            <person name="Li L."/>
            <person name="Wei W."/>
            <person name="Wang X."/>
            <person name="Wang C."/>
            <person name="Yang T."/>
            <person name="Huo Q."/>
            <person name="Li W."/>
            <person name="Guo W."/>
            <person name="Chen H."/>
            <person name="Zhou L."/>
            <person name="Ni X."/>
            <person name="Tian J."/>
            <person name="Zhou Y."/>
            <person name="Sheng Y."/>
            <person name="Liu T."/>
            <person name="Pan Y."/>
            <person name="Xia L."/>
            <person name="Li J."/>
            <person name="Zhao F."/>
            <person name="Cao W."/>
        </authorList>
    </citation>
    <scope>NUCLEOTIDE SEQUENCE</scope>
    <source>
        <strain evidence="1">Dsil-2018</strain>
    </source>
</reference>
<gene>
    <name evidence="1" type="ORF">HPB49_018452</name>
</gene>
<sequence>MFAIRNGALYRRWWQKDRSEERYLLAVPKCFRTEILRAIHDTPEGGHIGQRVMLRKLQERFWWPTMQSNKERAGLFIDRLLCTCRNWLKQRDLLLPNFTTTALGEPPQEQKDSHRWAAFVSFLAGLLTAIPGKGKRSAVGTCHSGHIFCLAALLCESCKFIIHSPDLEWHTQIECLRSALKTAGKTAERAAPARMAALVACLRDEFLTPDASAETRLTLLELIELRASGWKFSAQQQLYYAAHSGVFGAECDDDLSPLPLPCRTAQ</sequence>
<proteinExistence type="predicted"/>
<organism evidence="1 2">
    <name type="scientific">Dermacentor silvarum</name>
    <name type="common">Tick</name>
    <dbReference type="NCBI Taxonomy" id="543639"/>
    <lineage>
        <taxon>Eukaryota</taxon>
        <taxon>Metazoa</taxon>
        <taxon>Ecdysozoa</taxon>
        <taxon>Arthropoda</taxon>
        <taxon>Chelicerata</taxon>
        <taxon>Arachnida</taxon>
        <taxon>Acari</taxon>
        <taxon>Parasitiformes</taxon>
        <taxon>Ixodida</taxon>
        <taxon>Ixodoidea</taxon>
        <taxon>Ixodidae</taxon>
        <taxon>Rhipicephalinae</taxon>
        <taxon>Dermacentor</taxon>
    </lineage>
</organism>
<comment type="caution">
    <text evidence="1">The sequence shown here is derived from an EMBL/GenBank/DDBJ whole genome shotgun (WGS) entry which is preliminary data.</text>
</comment>
<dbReference type="EMBL" id="CM023480">
    <property type="protein sequence ID" value="KAH7971053.1"/>
    <property type="molecule type" value="Genomic_DNA"/>
</dbReference>
<dbReference type="Proteomes" id="UP000821865">
    <property type="component" value="Chromosome 11"/>
</dbReference>
<name>A0ACB8DK73_DERSI</name>
<evidence type="ECO:0000313" key="2">
    <source>
        <dbReference type="Proteomes" id="UP000821865"/>
    </source>
</evidence>
<accession>A0ACB8DK73</accession>
<keyword evidence="2" id="KW-1185">Reference proteome</keyword>
<evidence type="ECO:0000313" key="1">
    <source>
        <dbReference type="EMBL" id="KAH7971053.1"/>
    </source>
</evidence>